<dbReference type="InterPro" id="IPR029035">
    <property type="entry name" value="DHS-like_NAD/FAD-binding_dom"/>
</dbReference>
<comment type="caution">
    <text evidence="10">The sequence shown here is derived from an EMBL/GenBank/DDBJ whole genome shotgun (WGS) entry which is preliminary data.</text>
</comment>
<reference evidence="10 11" key="1">
    <citation type="submission" date="2024-08" db="EMBL/GenBank/DDBJ databases">
        <title>Gnathostoma spinigerum genome.</title>
        <authorList>
            <person name="Gonzalez-Bertolin B."/>
            <person name="Monzon S."/>
            <person name="Zaballos A."/>
            <person name="Jimenez P."/>
            <person name="Dekumyoy P."/>
            <person name="Varona S."/>
            <person name="Cuesta I."/>
            <person name="Sumanam S."/>
            <person name="Adisakwattana P."/>
            <person name="Gasser R.B."/>
            <person name="Hernandez-Gonzalez A."/>
            <person name="Young N.D."/>
            <person name="Perteguer M.J."/>
        </authorList>
    </citation>
    <scope>NUCLEOTIDE SEQUENCE [LARGE SCALE GENOMIC DNA]</scope>
    <source>
        <strain evidence="10">AL3</strain>
        <tissue evidence="10">Liver</tissue>
    </source>
</reference>
<dbReference type="Pfam" id="PF02146">
    <property type="entry name" value="SIR2"/>
    <property type="match status" value="1"/>
</dbReference>
<dbReference type="GO" id="GO:0017136">
    <property type="term" value="F:histone deacetylase activity, NAD-dependent"/>
    <property type="evidence" value="ECO:0007669"/>
    <property type="project" value="UniProtKB-ARBA"/>
</dbReference>
<dbReference type="AlphaFoldDB" id="A0ABD6ER59"/>
<dbReference type="GO" id="GO:0141050">
    <property type="term" value="F:histone H3K deacetylase activity"/>
    <property type="evidence" value="ECO:0007669"/>
    <property type="project" value="UniProtKB-ARBA"/>
</dbReference>
<dbReference type="PROSITE" id="PS50305">
    <property type="entry name" value="SIRTUIN"/>
    <property type="match status" value="1"/>
</dbReference>
<keyword evidence="3 7" id="KW-0479">Metal-binding</keyword>
<feature type="region of interest" description="Disordered" evidence="8">
    <location>
        <begin position="257"/>
        <end position="285"/>
    </location>
</feature>
<keyword evidence="2" id="KW-0808">Transferase</keyword>
<comment type="similarity">
    <text evidence="6">Belongs to the sirtuin family. Class IV subfamily.</text>
</comment>
<dbReference type="InterPro" id="IPR026590">
    <property type="entry name" value="Ssirtuin_cat_dom"/>
</dbReference>
<evidence type="ECO:0000256" key="8">
    <source>
        <dbReference type="SAM" id="MobiDB-lite"/>
    </source>
</evidence>
<keyword evidence="4 7" id="KW-0862">Zinc</keyword>
<evidence type="ECO:0000256" key="2">
    <source>
        <dbReference type="ARBA" id="ARBA00022679"/>
    </source>
</evidence>
<dbReference type="FunFam" id="3.40.50.1220:FF:000038">
    <property type="entry name" value="NAD-dependent protein deacetylase sirtuin-6 isoform X2"/>
    <property type="match status" value="1"/>
</dbReference>
<evidence type="ECO:0000256" key="7">
    <source>
        <dbReference type="PROSITE-ProRule" id="PRU00236"/>
    </source>
</evidence>
<feature type="binding site" evidence="7">
    <location>
        <position position="140"/>
    </location>
    <ligand>
        <name>Zn(2+)</name>
        <dbReference type="ChEBI" id="CHEBI:29105"/>
    </ligand>
</feature>
<dbReference type="EC" id="2.3.1.286" evidence="1"/>
<evidence type="ECO:0000256" key="6">
    <source>
        <dbReference type="ARBA" id="ARBA00038170"/>
    </source>
</evidence>
<name>A0ABD6ER59_9BILA</name>
<organism evidence="10 11">
    <name type="scientific">Gnathostoma spinigerum</name>
    <dbReference type="NCBI Taxonomy" id="75299"/>
    <lineage>
        <taxon>Eukaryota</taxon>
        <taxon>Metazoa</taxon>
        <taxon>Ecdysozoa</taxon>
        <taxon>Nematoda</taxon>
        <taxon>Chromadorea</taxon>
        <taxon>Rhabditida</taxon>
        <taxon>Spirurina</taxon>
        <taxon>Gnathostomatomorpha</taxon>
        <taxon>Gnathostomatoidea</taxon>
        <taxon>Gnathostomatidae</taxon>
        <taxon>Gnathostoma</taxon>
    </lineage>
</organism>
<protein>
    <recommendedName>
        <fullName evidence="1">protein acetyllysine N-acetyltransferase</fullName>
        <ecNumber evidence="1">2.3.1.286</ecNumber>
    </recommendedName>
</protein>
<dbReference type="GO" id="GO:0046872">
    <property type="term" value="F:metal ion binding"/>
    <property type="evidence" value="ECO:0007669"/>
    <property type="project" value="UniProtKB-KW"/>
</dbReference>
<dbReference type="InterPro" id="IPR050134">
    <property type="entry name" value="NAD-dep_sirtuin_deacylases"/>
</dbReference>
<dbReference type="EMBL" id="JBGFUD010003477">
    <property type="protein sequence ID" value="MFH4978750.1"/>
    <property type="molecule type" value="Genomic_DNA"/>
</dbReference>
<dbReference type="Proteomes" id="UP001608902">
    <property type="component" value="Unassembled WGS sequence"/>
</dbReference>
<evidence type="ECO:0000313" key="11">
    <source>
        <dbReference type="Proteomes" id="UP001608902"/>
    </source>
</evidence>
<sequence length="285" mass="31590">MSINYSEALSPYARKGEVGQPEVYDPEDVLAEKINRLSEWIISSKCCVLHTGAGISTSAGIADFRGPNGVWTRERRNEPAVSVNFEVANPTLTHFAIVSLEQAGIVKFVITQNVDGLHVRSGFPLNRLAELHGNVFCEKCGNCGRGKLHDVTLDWMQPLPWDDYCQAVKFSRAADLSLCLGTSLQIQPANGLPLMAQKNGGRVVTVNLQRTRYENNVDLAIHAKVDVVMARLLENLKIKIDVMKIVDDAVPKSVHPLEEARKRRSTSRLSFDTSESTEEKKPIHS</sequence>
<gene>
    <name evidence="10" type="ORF">AB6A40_005459</name>
</gene>
<dbReference type="InterPro" id="IPR003000">
    <property type="entry name" value="Sirtuin"/>
</dbReference>
<accession>A0ABD6ER59</accession>
<feature type="binding site" evidence="7">
    <location>
        <position position="143"/>
    </location>
    <ligand>
        <name>Zn(2+)</name>
        <dbReference type="ChEBI" id="CHEBI:29105"/>
    </ligand>
</feature>
<keyword evidence="11" id="KW-1185">Reference proteome</keyword>
<evidence type="ECO:0000256" key="3">
    <source>
        <dbReference type="ARBA" id="ARBA00022723"/>
    </source>
</evidence>
<evidence type="ECO:0000313" key="10">
    <source>
        <dbReference type="EMBL" id="MFH4978750.1"/>
    </source>
</evidence>
<feature type="active site" description="Proton acceptor" evidence="7">
    <location>
        <position position="132"/>
    </location>
</feature>
<evidence type="ECO:0000259" key="9">
    <source>
        <dbReference type="PROSITE" id="PS50305"/>
    </source>
</evidence>
<dbReference type="PANTHER" id="PTHR11085:SF12">
    <property type="entry name" value="NAD-DEPENDENT PROTEIN DEACYLASE SIRTUIN-6"/>
    <property type="match status" value="1"/>
</dbReference>
<dbReference type="PANTHER" id="PTHR11085">
    <property type="entry name" value="NAD-DEPENDENT PROTEIN DEACYLASE SIRTUIN-5, MITOCHONDRIAL-RELATED"/>
    <property type="match status" value="1"/>
</dbReference>
<proteinExistence type="inferred from homology"/>
<dbReference type="SUPFAM" id="SSF52467">
    <property type="entry name" value="DHS-like NAD/FAD-binding domain"/>
    <property type="match status" value="1"/>
</dbReference>
<evidence type="ECO:0000256" key="1">
    <source>
        <dbReference type="ARBA" id="ARBA00012928"/>
    </source>
</evidence>
<keyword evidence="5" id="KW-0520">NAD</keyword>
<feature type="domain" description="Deacetylase sirtuin-type" evidence="9">
    <location>
        <begin position="27"/>
        <end position="239"/>
    </location>
</feature>
<dbReference type="Gene3D" id="3.40.50.1220">
    <property type="entry name" value="TPP-binding domain"/>
    <property type="match status" value="1"/>
</dbReference>
<evidence type="ECO:0000256" key="4">
    <source>
        <dbReference type="ARBA" id="ARBA00022833"/>
    </source>
</evidence>
<evidence type="ECO:0000256" key="5">
    <source>
        <dbReference type="ARBA" id="ARBA00023027"/>
    </source>
</evidence>